<dbReference type="PANTHER" id="PTHR36057:SF1">
    <property type="entry name" value="LIPOPROTEIN LIPID ATTACHMENT SITE-LIKE PROTEIN, PUTATIVE (DUF1223)-RELATED"/>
    <property type="match status" value="1"/>
</dbReference>
<gene>
    <name evidence="2" type="ORF">D7004_19140</name>
</gene>
<dbReference type="InterPro" id="IPR010634">
    <property type="entry name" value="DUF1223"/>
</dbReference>
<accession>A0A3N0BNG7</accession>
<dbReference type="Proteomes" id="UP000274046">
    <property type="component" value="Unassembled WGS sequence"/>
</dbReference>
<dbReference type="Pfam" id="PF06764">
    <property type="entry name" value="DUF1223"/>
    <property type="match status" value="1"/>
</dbReference>
<dbReference type="EMBL" id="RBEE01000044">
    <property type="protein sequence ID" value="RNL50311.1"/>
    <property type="molecule type" value="Genomic_DNA"/>
</dbReference>
<feature type="signal peptide" evidence="1">
    <location>
        <begin position="1"/>
        <end position="24"/>
    </location>
</feature>
<protein>
    <submittedName>
        <fullName evidence="2">DUF1223 domain-containing protein</fullName>
    </submittedName>
</protein>
<evidence type="ECO:0000313" key="2">
    <source>
        <dbReference type="EMBL" id="RNL50311.1"/>
    </source>
</evidence>
<feature type="chain" id="PRO_5018322577" evidence="1">
    <location>
        <begin position="25"/>
        <end position="251"/>
    </location>
</feature>
<evidence type="ECO:0000313" key="3">
    <source>
        <dbReference type="Proteomes" id="UP000274046"/>
    </source>
</evidence>
<sequence length="251" mass="27942">MIKNKLMSRKIALLLLSICTISFAFTSKRKESAPNGFAVVELFTSEGCSSCPPADALVARIEKENQDRPVYILAYHVDYWDRLGWKDTFSNRIFSQRQNQYAKWLNLSSVYTPQIVVNGSREFVGSEEKTLRGAITSSLSEKGKAKLAISISGQSTILNYQINQPTLGYNLLVAVITPNASNKIERGENKGRTLSHVQIVRNLENFRLNGKDKGSVDFLPIRGIQQGNAEIIALLQNEKTGQITAAAKLKF</sequence>
<dbReference type="SUPFAM" id="SSF52833">
    <property type="entry name" value="Thioredoxin-like"/>
    <property type="match status" value="1"/>
</dbReference>
<comment type="caution">
    <text evidence="2">The sequence shown here is derived from an EMBL/GenBank/DDBJ whole genome shotgun (WGS) entry which is preliminary data.</text>
</comment>
<proteinExistence type="predicted"/>
<dbReference type="AlphaFoldDB" id="A0A3N0BNG7"/>
<keyword evidence="1" id="KW-0732">Signal</keyword>
<organism evidence="2 3">
    <name type="scientific">Pedobacter jejuensis</name>
    <dbReference type="NCBI Taxonomy" id="1268550"/>
    <lineage>
        <taxon>Bacteria</taxon>
        <taxon>Pseudomonadati</taxon>
        <taxon>Bacteroidota</taxon>
        <taxon>Sphingobacteriia</taxon>
        <taxon>Sphingobacteriales</taxon>
        <taxon>Sphingobacteriaceae</taxon>
        <taxon>Pedobacter</taxon>
    </lineage>
</organism>
<evidence type="ECO:0000256" key="1">
    <source>
        <dbReference type="SAM" id="SignalP"/>
    </source>
</evidence>
<dbReference type="OrthoDB" id="9808254at2"/>
<keyword evidence="3" id="KW-1185">Reference proteome</keyword>
<dbReference type="InterPro" id="IPR036249">
    <property type="entry name" value="Thioredoxin-like_sf"/>
</dbReference>
<dbReference type="PANTHER" id="PTHR36057">
    <property type="match status" value="1"/>
</dbReference>
<name>A0A3N0BNG7_9SPHI</name>
<reference evidence="2 3" key="1">
    <citation type="submission" date="2018-10" db="EMBL/GenBank/DDBJ databases">
        <title>Genome sequencing of Pedobacter jejuensis TNB23.</title>
        <authorList>
            <person name="Cho Y.-J."/>
            <person name="Cho A."/>
            <person name="Kim O.-S."/>
        </authorList>
    </citation>
    <scope>NUCLEOTIDE SEQUENCE [LARGE SCALE GENOMIC DNA]</scope>
    <source>
        <strain evidence="2 3">TNB23</strain>
    </source>
</reference>